<evidence type="ECO:0000256" key="1">
    <source>
        <dbReference type="ARBA" id="ARBA00023015"/>
    </source>
</evidence>
<feature type="domain" description="HTH tetR-type" evidence="4">
    <location>
        <begin position="14"/>
        <end position="61"/>
    </location>
</feature>
<protein>
    <submittedName>
        <fullName evidence="6">TetR family transcriptional regulator</fullName>
    </submittedName>
</protein>
<dbReference type="Pfam" id="PF17932">
    <property type="entry name" value="TetR_C_24"/>
    <property type="match status" value="1"/>
</dbReference>
<dbReference type="InterPro" id="IPR041490">
    <property type="entry name" value="KstR2_TetR_C"/>
</dbReference>
<evidence type="ECO:0000313" key="6">
    <source>
        <dbReference type="EMBL" id="KAF0847450.1"/>
    </source>
</evidence>
<evidence type="ECO:0000313" key="7">
    <source>
        <dbReference type="Proteomes" id="UP000798951"/>
    </source>
</evidence>
<dbReference type="SUPFAM" id="SSF46689">
    <property type="entry name" value="Homeodomain-like"/>
    <property type="match status" value="1"/>
</dbReference>
<evidence type="ECO:0000259" key="4">
    <source>
        <dbReference type="Pfam" id="PF00440"/>
    </source>
</evidence>
<dbReference type="PANTHER" id="PTHR30055">
    <property type="entry name" value="HTH-TYPE TRANSCRIPTIONAL REGULATOR RUTR"/>
    <property type="match status" value="1"/>
</dbReference>
<gene>
    <name evidence="6" type="ORF">FNL39_103348</name>
</gene>
<proteinExistence type="predicted"/>
<keyword evidence="1" id="KW-0805">Transcription regulation</keyword>
<dbReference type="SUPFAM" id="SSF48498">
    <property type="entry name" value="Tetracyclin repressor-like, C-terminal domain"/>
    <property type="match status" value="1"/>
</dbReference>
<organism evidence="6 7">
    <name type="scientific">Nocardia caishijiensis</name>
    <dbReference type="NCBI Taxonomy" id="184756"/>
    <lineage>
        <taxon>Bacteria</taxon>
        <taxon>Bacillati</taxon>
        <taxon>Actinomycetota</taxon>
        <taxon>Actinomycetes</taxon>
        <taxon>Mycobacteriales</taxon>
        <taxon>Nocardiaceae</taxon>
        <taxon>Nocardia</taxon>
    </lineage>
</organism>
<name>A0ABQ6YNV0_9NOCA</name>
<dbReference type="PANTHER" id="PTHR30055:SF240">
    <property type="entry name" value="HTH-TYPE TRANSCRIPTIONAL REGULATOR ACRR"/>
    <property type="match status" value="1"/>
</dbReference>
<evidence type="ECO:0000259" key="5">
    <source>
        <dbReference type="Pfam" id="PF17932"/>
    </source>
</evidence>
<dbReference type="InterPro" id="IPR009057">
    <property type="entry name" value="Homeodomain-like_sf"/>
</dbReference>
<keyword evidence="3" id="KW-0804">Transcription</keyword>
<dbReference type="InterPro" id="IPR050109">
    <property type="entry name" value="HTH-type_TetR-like_transc_reg"/>
</dbReference>
<keyword evidence="2" id="KW-0238">DNA-binding</keyword>
<dbReference type="Gene3D" id="1.10.357.10">
    <property type="entry name" value="Tetracycline Repressor, domain 2"/>
    <property type="match status" value="1"/>
</dbReference>
<accession>A0ABQ6YNV0</accession>
<dbReference type="InterPro" id="IPR036271">
    <property type="entry name" value="Tet_transcr_reg_TetR-rel_C_sf"/>
</dbReference>
<dbReference type="Proteomes" id="UP000798951">
    <property type="component" value="Unassembled WGS sequence"/>
</dbReference>
<keyword evidence="7" id="KW-1185">Reference proteome</keyword>
<feature type="domain" description="HTH-type transcriptional repressor KstR2 C-terminal" evidence="5">
    <location>
        <begin position="80"/>
        <end position="163"/>
    </location>
</feature>
<reference evidence="6 7" key="1">
    <citation type="submission" date="2019-07" db="EMBL/GenBank/DDBJ databases">
        <title>Genomic Encyclopedia of Type Strains, Phase IV (KMG-IV): sequencing the most valuable type-strain genomes for metagenomic binning, comparative biology and taxonomic classification.</title>
        <authorList>
            <person name="Goeker M."/>
        </authorList>
    </citation>
    <scope>NUCLEOTIDE SEQUENCE [LARGE SCALE GENOMIC DNA]</scope>
    <source>
        <strain evidence="6 7">DSM 44831</strain>
    </source>
</reference>
<comment type="caution">
    <text evidence="6">The sequence shown here is derived from an EMBL/GenBank/DDBJ whole genome shotgun (WGS) entry which is preliminary data.</text>
</comment>
<evidence type="ECO:0000256" key="2">
    <source>
        <dbReference type="ARBA" id="ARBA00023125"/>
    </source>
</evidence>
<dbReference type="RefSeq" id="WP_067981033.1">
    <property type="nucleotide sequence ID" value="NZ_VMSD01000003.1"/>
</dbReference>
<dbReference type="InterPro" id="IPR001647">
    <property type="entry name" value="HTH_TetR"/>
</dbReference>
<sequence>MKGTAIERARRAQIVRAAIDTIAESGYAGASFSAIADAAGLSSTGLISYHFARKQNLMDEVMRTILAEFTAFVAARSEHGGPAERLAAFIIANCEFVRDHRNHLVTMLRLQAAAPDPEARARQAESDRAKLADLFVRGRAAGEFREFDPDLMAGFVLSLRNGVILRAAAEPGFDLATCTTELLTTIRLATAR</sequence>
<evidence type="ECO:0000256" key="3">
    <source>
        <dbReference type="ARBA" id="ARBA00023163"/>
    </source>
</evidence>
<dbReference type="Pfam" id="PF00440">
    <property type="entry name" value="TetR_N"/>
    <property type="match status" value="1"/>
</dbReference>
<dbReference type="EMBL" id="VMSD01000003">
    <property type="protein sequence ID" value="KAF0847450.1"/>
    <property type="molecule type" value="Genomic_DNA"/>
</dbReference>